<feature type="region of interest" description="Disordered" evidence="1">
    <location>
        <begin position="125"/>
        <end position="146"/>
    </location>
</feature>
<reference evidence="3 4" key="1">
    <citation type="submission" date="2018-12" db="EMBL/GenBank/DDBJ databases">
        <authorList>
            <person name="Yang Y."/>
        </authorList>
    </citation>
    <scope>NUCLEOTIDE SEQUENCE [LARGE SCALE GENOMIC DNA]</scope>
    <source>
        <strain evidence="3 4">GSF71</strain>
    </source>
</reference>
<organism evidence="3 4">
    <name type="scientific">Azospirillum doebereinerae</name>
    <dbReference type="NCBI Taxonomy" id="92933"/>
    <lineage>
        <taxon>Bacteria</taxon>
        <taxon>Pseudomonadati</taxon>
        <taxon>Pseudomonadota</taxon>
        <taxon>Alphaproteobacteria</taxon>
        <taxon>Rhodospirillales</taxon>
        <taxon>Azospirillaceae</taxon>
        <taxon>Azospirillum</taxon>
    </lineage>
</organism>
<dbReference type="CDD" id="cd00093">
    <property type="entry name" value="HTH_XRE"/>
    <property type="match status" value="1"/>
</dbReference>
<dbReference type="GO" id="GO:0003677">
    <property type="term" value="F:DNA binding"/>
    <property type="evidence" value="ECO:0007669"/>
    <property type="project" value="InterPro"/>
</dbReference>
<accession>A0A3S0VF91</accession>
<dbReference type="SUPFAM" id="SSF47413">
    <property type="entry name" value="lambda repressor-like DNA-binding domains"/>
    <property type="match status" value="1"/>
</dbReference>
<evidence type="ECO:0000313" key="4">
    <source>
        <dbReference type="Proteomes" id="UP000280346"/>
    </source>
</evidence>
<dbReference type="InterPro" id="IPR010982">
    <property type="entry name" value="Lambda_DNA-bd_dom_sf"/>
</dbReference>
<protein>
    <submittedName>
        <fullName evidence="3">XRE family transcriptional regulator</fullName>
    </submittedName>
</protein>
<evidence type="ECO:0000256" key="1">
    <source>
        <dbReference type="SAM" id="MobiDB-lite"/>
    </source>
</evidence>
<dbReference type="Gene3D" id="1.10.260.40">
    <property type="entry name" value="lambda repressor-like DNA-binding domains"/>
    <property type="match status" value="1"/>
</dbReference>
<evidence type="ECO:0000313" key="3">
    <source>
        <dbReference type="EMBL" id="RUQ66015.1"/>
    </source>
</evidence>
<feature type="region of interest" description="Disordered" evidence="1">
    <location>
        <begin position="182"/>
        <end position="202"/>
    </location>
</feature>
<keyword evidence="4" id="KW-1185">Reference proteome</keyword>
<name>A0A3S0VF91_9PROT</name>
<sequence>MNRSAVGNLNECRELAEGQAIPVQILFELHAPTPETDDSMAILALILSSHFMATLALPADGHIGHIYGMPNRIAEWRKAKRLSYKGLSDLVGCDPKTIERLEKGYRRLTVDWMARVASALGVEPKDLLPQGEGSKGHSNNQSPNLTRSRSKDLLIDLIDTMTEEEAQKALQIINLAKEFNRTKDAGRDGGDDSEGNISRLAG</sequence>
<dbReference type="InterPro" id="IPR001387">
    <property type="entry name" value="Cro/C1-type_HTH"/>
</dbReference>
<dbReference type="AlphaFoldDB" id="A0A3S0VF91"/>
<feature type="domain" description="HTH cro/C1-type" evidence="2">
    <location>
        <begin position="73"/>
        <end position="127"/>
    </location>
</feature>
<dbReference type="SMART" id="SM00530">
    <property type="entry name" value="HTH_XRE"/>
    <property type="match status" value="1"/>
</dbReference>
<dbReference type="OrthoDB" id="9792157at2"/>
<feature type="compositionally biased region" description="Polar residues" evidence="1">
    <location>
        <begin position="136"/>
        <end position="146"/>
    </location>
</feature>
<comment type="caution">
    <text evidence="3">The sequence shown here is derived from an EMBL/GenBank/DDBJ whole genome shotgun (WGS) entry which is preliminary data.</text>
</comment>
<gene>
    <name evidence="3" type="ORF">EJ913_24570</name>
</gene>
<dbReference type="Proteomes" id="UP000280346">
    <property type="component" value="Unassembled WGS sequence"/>
</dbReference>
<evidence type="ECO:0000259" key="2">
    <source>
        <dbReference type="PROSITE" id="PS50943"/>
    </source>
</evidence>
<proteinExistence type="predicted"/>
<dbReference type="PROSITE" id="PS50943">
    <property type="entry name" value="HTH_CROC1"/>
    <property type="match status" value="1"/>
</dbReference>
<dbReference type="EMBL" id="RZIJ01000024">
    <property type="protein sequence ID" value="RUQ66015.1"/>
    <property type="molecule type" value="Genomic_DNA"/>
</dbReference>
<dbReference type="Pfam" id="PF01381">
    <property type="entry name" value="HTH_3"/>
    <property type="match status" value="1"/>
</dbReference>